<dbReference type="EMBL" id="LAZR01012307">
    <property type="protein sequence ID" value="KKM27515.1"/>
    <property type="molecule type" value="Genomic_DNA"/>
</dbReference>
<feature type="region of interest" description="Disordered" evidence="1">
    <location>
        <begin position="57"/>
        <end position="78"/>
    </location>
</feature>
<accession>A0A0F9LJ91</accession>
<evidence type="ECO:0000313" key="2">
    <source>
        <dbReference type="EMBL" id="KKM27515.1"/>
    </source>
</evidence>
<sequence length="78" mass="9244">MEDKKDNSTQTKITKTKDSFGNTLWKVEYIRCGKKTASTFYTKAEAEDFKKRGVPLLENEPFDEPRKQTRRSREVPKW</sequence>
<name>A0A0F9LJ91_9ZZZZ</name>
<feature type="compositionally biased region" description="Basic and acidic residues" evidence="1">
    <location>
        <begin position="63"/>
        <end position="78"/>
    </location>
</feature>
<organism evidence="2">
    <name type="scientific">marine sediment metagenome</name>
    <dbReference type="NCBI Taxonomy" id="412755"/>
    <lineage>
        <taxon>unclassified sequences</taxon>
        <taxon>metagenomes</taxon>
        <taxon>ecological metagenomes</taxon>
    </lineage>
</organism>
<proteinExistence type="predicted"/>
<comment type="caution">
    <text evidence="2">The sequence shown here is derived from an EMBL/GenBank/DDBJ whole genome shotgun (WGS) entry which is preliminary data.</text>
</comment>
<evidence type="ECO:0000256" key="1">
    <source>
        <dbReference type="SAM" id="MobiDB-lite"/>
    </source>
</evidence>
<protein>
    <submittedName>
        <fullName evidence="2">Uncharacterized protein</fullName>
    </submittedName>
</protein>
<gene>
    <name evidence="2" type="ORF">LCGC14_1573880</name>
</gene>
<reference evidence="2" key="1">
    <citation type="journal article" date="2015" name="Nature">
        <title>Complex archaea that bridge the gap between prokaryotes and eukaryotes.</title>
        <authorList>
            <person name="Spang A."/>
            <person name="Saw J.H."/>
            <person name="Jorgensen S.L."/>
            <person name="Zaremba-Niedzwiedzka K."/>
            <person name="Martijn J."/>
            <person name="Lind A.E."/>
            <person name="van Eijk R."/>
            <person name="Schleper C."/>
            <person name="Guy L."/>
            <person name="Ettema T.J."/>
        </authorList>
    </citation>
    <scope>NUCLEOTIDE SEQUENCE</scope>
</reference>
<dbReference type="AlphaFoldDB" id="A0A0F9LJ91"/>